<feature type="region of interest" description="Disordered" evidence="5">
    <location>
        <begin position="241"/>
        <end position="262"/>
    </location>
</feature>
<dbReference type="InterPro" id="IPR001060">
    <property type="entry name" value="FCH_dom"/>
</dbReference>
<evidence type="ECO:0000256" key="5">
    <source>
        <dbReference type="SAM" id="MobiDB-lite"/>
    </source>
</evidence>
<feature type="compositionally biased region" description="Polar residues" evidence="5">
    <location>
        <begin position="327"/>
        <end position="336"/>
    </location>
</feature>
<feature type="compositionally biased region" description="Low complexity" evidence="5">
    <location>
        <begin position="462"/>
        <end position="479"/>
    </location>
</feature>
<keyword evidence="3" id="KW-0597">Phosphoprotein</keyword>
<dbReference type="GO" id="GO:0006897">
    <property type="term" value="P:endocytosis"/>
    <property type="evidence" value="ECO:0007669"/>
    <property type="project" value="UniProtKB-KW"/>
</dbReference>
<sequence length="808" mass="85820">MSGMLPEDTWVNSFLPSAPRPLLTALQRRLAGSTSHVNALADLFKQRAAIEQQYADGLAKLARTAENGGLLPKNGTEWERGGGEAKLWEAMVSDLAETSTSHSTLSALLKTDFEQPIRELPSKIVAWRRVGEQDSSLDKNLKDYEKVSAKLDKAAGKKAGKADAYQQELNQLTQSLSSLSPMVYTTYQRLDEQRLSTLKEIVVRWGTIKGDMAVRDGERAERSVGNLLGWETGDEVMAVGQKLGGGAGGGSRAGSAAPSFGAAPSFVTRMDRTVSSATNASDFTPRPAFRQNGSSSGAVSSPAPPPSSFGGGLKSMLGRSKTLARGRSNSNATSVQLRDEPVESISEDRPSERAISERPVDEEGFSVPPPDRHRSLWDEPDEDDIPLSATKAASIVPSKSNGLAPPMEPTSATPASSSFAQTLDASPSESQETLGGASFSRGNMAMTSAPIQESEEERQAALQKMQQTLQLPPQQPSRRNTTRGRRDVRNTMFGFNGVSPTSEEPETMDSPTSPSASVNGMNAMAATPRQGSLASLSNNPFDSPGLSAPSMPVATGQGLRANITEAINVIMRAGEVQRLQITGEIHLGLRGATSHGPIHIRLDAFERLEKIAPNPQYLAQVPDKPGEYLLNSETLAGSSGKASPKGTLLFKYQVHVSAGTEKSALPLILEPSFLCKDGETRMILNYRSNPDHVSSGSMSGLSFNAAFEPGPAVSNVQAKPAGGVWSPSTRRMTWDMGAVQGGEGKIIAKFTSEAGEVLRPQGVLASWAAEGVLASGIGIEVVGAEGWKFEEVTKGLSTGKYLAEAVIS</sequence>
<dbReference type="InterPro" id="IPR027267">
    <property type="entry name" value="AH/BAR_dom_sf"/>
</dbReference>
<keyword evidence="8" id="KW-1185">Reference proteome</keyword>
<dbReference type="RefSeq" id="XP_052945603.1">
    <property type="nucleotide sequence ID" value="XM_053087087.1"/>
</dbReference>
<dbReference type="Proteomes" id="UP001164286">
    <property type="component" value="Unassembled WGS sequence"/>
</dbReference>
<reference evidence="7" key="1">
    <citation type="journal article" date="2022" name="G3 (Bethesda)">
        <title>High quality genome of the basidiomycete yeast Dioszegia hungarica PDD-24b-2 isolated from cloud water.</title>
        <authorList>
            <person name="Jarrige D."/>
            <person name="Haridas S."/>
            <person name="Bleykasten-Grosshans C."/>
            <person name="Joly M."/>
            <person name="Nadalig T."/>
            <person name="Sancelme M."/>
            <person name="Vuilleumier S."/>
            <person name="Grigoriev I.V."/>
            <person name="Amato P."/>
            <person name="Bringel F."/>
        </authorList>
    </citation>
    <scope>NUCLEOTIDE SEQUENCE</scope>
    <source>
        <strain evidence="7">PDD-24b-2</strain>
    </source>
</reference>
<proteinExistence type="predicted"/>
<evidence type="ECO:0000256" key="3">
    <source>
        <dbReference type="ARBA" id="ARBA00022553"/>
    </source>
</evidence>
<keyword evidence="2" id="KW-0963">Cytoplasm</keyword>
<feature type="compositionally biased region" description="Polar residues" evidence="5">
    <location>
        <begin position="423"/>
        <end position="433"/>
    </location>
</feature>
<name>A0AA38H9B5_9TREE</name>
<dbReference type="PANTHER" id="PTHR23065">
    <property type="entry name" value="PROLINE-SERINE-THREONINE PHOSPHATASE INTERACTING PROTEIN 1"/>
    <property type="match status" value="1"/>
</dbReference>
<dbReference type="Pfam" id="PF00611">
    <property type="entry name" value="FCH"/>
    <property type="match status" value="1"/>
</dbReference>
<dbReference type="SUPFAM" id="SSF103657">
    <property type="entry name" value="BAR/IMD domain-like"/>
    <property type="match status" value="1"/>
</dbReference>
<dbReference type="GO" id="GO:0043226">
    <property type="term" value="C:organelle"/>
    <property type="evidence" value="ECO:0007669"/>
    <property type="project" value="UniProtKB-ARBA"/>
</dbReference>
<evidence type="ECO:0000256" key="2">
    <source>
        <dbReference type="ARBA" id="ARBA00022490"/>
    </source>
</evidence>
<dbReference type="InterPro" id="IPR018808">
    <property type="entry name" value="Muniscin_C"/>
</dbReference>
<evidence type="ECO:0000313" key="7">
    <source>
        <dbReference type="EMBL" id="KAI9635826.1"/>
    </source>
</evidence>
<feature type="compositionally biased region" description="Low complexity" evidence="5">
    <location>
        <begin position="253"/>
        <end position="262"/>
    </location>
</feature>
<gene>
    <name evidence="7" type="ORF">MKK02DRAFT_25772</name>
</gene>
<comment type="subcellular location">
    <subcellularLocation>
        <location evidence="1">Cytoplasm</location>
    </subcellularLocation>
</comment>
<dbReference type="GO" id="GO:0005886">
    <property type="term" value="C:plasma membrane"/>
    <property type="evidence" value="ECO:0007669"/>
    <property type="project" value="TreeGrafter"/>
</dbReference>
<evidence type="ECO:0000256" key="4">
    <source>
        <dbReference type="ARBA" id="ARBA00022583"/>
    </source>
</evidence>
<feature type="region of interest" description="Disordered" evidence="5">
    <location>
        <begin position="276"/>
        <end position="515"/>
    </location>
</feature>
<protein>
    <submittedName>
        <fullName evidence="7">Muniscin C-terminal mu homology domain-containing protein</fullName>
    </submittedName>
</protein>
<accession>A0AA38H9B5</accession>
<dbReference type="AlphaFoldDB" id="A0AA38H9B5"/>
<evidence type="ECO:0000256" key="1">
    <source>
        <dbReference type="ARBA" id="ARBA00004496"/>
    </source>
</evidence>
<dbReference type="GO" id="GO:0005737">
    <property type="term" value="C:cytoplasm"/>
    <property type="evidence" value="ECO:0007669"/>
    <property type="project" value="TreeGrafter"/>
</dbReference>
<feature type="compositionally biased region" description="Gly residues" evidence="5">
    <location>
        <begin position="242"/>
        <end position="252"/>
    </location>
</feature>
<dbReference type="PANTHER" id="PTHR23065:SF7">
    <property type="entry name" value="NOSTRIN, ISOFORM H"/>
    <property type="match status" value="1"/>
</dbReference>
<dbReference type="GeneID" id="77726288"/>
<evidence type="ECO:0000259" key="6">
    <source>
        <dbReference type="SMART" id="SM00055"/>
    </source>
</evidence>
<dbReference type="EMBL" id="JAKWFO010000005">
    <property type="protein sequence ID" value="KAI9635826.1"/>
    <property type="molecule type" value="Genomic_DNA"/>
</dbReference>
<organism evidence="7 8">
    <name type="scientific">Dioszegia hungarica</name>
    <dbReference type="NCBI Taxonomy" id="4972"/>
    <lineage>
        <taxon>Eukaryota</taxon>
        <taxon>Fungi</taxon>
        <taxon>Dikarya</taxon>
        <taxon>Basidiomycota</taxon>
        <taxon>Agaricomycotina</taxon>
        <taxon>Tremellomycetes</taxon>
        <taxon>Tremellales</taxon>
        <taxon>Bulleribasidiaceae</taxon>
        <taxon>Dioszegia</taxon>
    </lineage>
</organism>
<comment type="caution">
    <text evidence="7">The sequence shown here is derived from an EMBL/GenBank/DDBJ whole genome shotgun (WGS) entry which is preliminary data.</text>
</comment>
<dbReference type="Pfam" id="PF10291">
    <property type="entry name" value="muHD"/>
    <property type="match status" value="1"/>
</dbReference>
<keyword evidence="4" id="KW-0254">Endocytosis</keyword>
<feature type="compositionally biased region" description="Low complexity" evidence="5">
    <location>
        <begin position="409"/>
        <end position="422"/>
    </location>
</feature>
<feature type="compositionally biased region" description="Basic and acidic residues" evidence="5">
    <location>
        <begin position="337"/>
        <end position="361"/>
    </location>
</feature>
<evidence type="ECO:0000313" key="8">
    <source>
        <dbReference type="Proteomes" id="UP001164286"/>
    </source>
</evidence>
<dbReference type="Gene3D" id="1.20.1270.60">
    <property type="entry name" value="Arfaptin homology (AH) domain/BAR domain"/>
    <property type="match status" value="1"/>
</dbReference>
<dbReference type="GO" id="GO:0007010">
    <property type="term" value="P:cytoskeleton organization"/>
    <property type="evidence" value="ECO:0007669"/>
    <property type="project" value="TreeGrafter"/>
</dbReference>
<dbReference type="SMART" id="SM00055">
    <property type="entry name" value="FCH"/>
    <property type="match status" value="1"/>
</dbReference>
<feature type="domain" description="FCH" evidence="6">
    <location>
        <begin position="12"/>
        <end position="109"/>
    </location>
</feature>
<dbReference type="GO" id="GO:0032153">
    <property type="term" value="C:cell division site"/>
    <property type="evidence" value="ECO:0007669"/>
    <property type="project" value="TreeGrafter"/>
</dbReference>